<dbReference type="RefSeq" id="WP_201687260.1">
    <property type="nucleotide sequence ID" value="NZ_JAEQND010000001.1"/>
</dbReference>
<protein>
    <recommendedName>
        <fullName evidence="4">Twin-arginine translocation pathway signal protein</fullName>
    </recommendedName>
</protein>
<name>A0ABS1JIK5_9BURK</name>
<accession>A0ABS1JIK5</accession>
<comment type="caution">
    <text evidence="2">The sequence shown here is derived from an EMBL/GenBank/DDBJ whole genome shotgun (WGS) entry which is preliminary data.</text>
</comment>
<dbReference type="InterPro" id="IPR005064">
    <property type="entry name" value="BUG"/>
</dbReference>
<proteinExistence type="inferred from homology"/>
<reference evidence="2 3" key="1">
    <citation type="journal article" date="2017" name="Int. J. Syst. Evol. Microbiol.">
        <title>Ramlibacter alkalitolerans sp. nov., alkali-tolerant bacterium isolated from soil of ginseng.</title>
        <authorList>
            <person name="Lee D.H."/>
            <person name="Cha C.J."/>
        </authorList>
    </citation>
    <scope>NUCLEOTIDE SEQUENCE [LARGE SCALE GENOMIC DNA]</scope>
    <source>
        <strain evidence="2 3">KACC 19305</strain>
    </source>
</reference>
<dbReference type="Pfam" id="PF03401">
    <property type="entry name" value="TctC"/>
    <property type="match status" value="1"/>
</dbReference>
<comment type="similarity">
    <text evidence="1">Belongs to the UPF0065 (bug) family.</text>
</comment>
<dbReference type="SUPFAM" id="SSF53850">
    <property type="entry name" value="Periplasmic binding protein-like II"/>
    <property type="match status" value="1"/>
</dbReference>
<dbReference type="InterPro" id="IPR006311">
    <property type="entry name" value="TAT_signal"/>
</dbReference>
<dbReference type="PANTHER" id="PTHR42928:SF5">
    <property type="entry name" value="BLR1237 PROTEIN"/>
    <property type="match status" value="1"/>
</dbReference>
<evidence type="ECO:0000256" key="1">
    <source>
        <dbReference type="ARBA" id="ARBA00006987"/>
    </source>
</evidence>
<dbReference type="Proteomes" id="UP000622707">
    <property type="component" value="Unassembled WGS sequence"/>
</dbReference>
<gene>
    <name evidence="2" type="ORF">JI746_02905</name>
</gene>
<keyword evidence="3" id="KW-1185">Reference proteome</keyword>
<organism evidence="2 3">
    <name type="scientific">Ramlibacter alkalitolerans</name>
    <dbReference type="NCBI Taxonomy" id="2039631"/>
    <lineage>
        <taxon>Bacteria</taxon>
        <taxon>Pseudomonadati</taxon>
        <taxon>Pseudomonadota</taxon>
        <taxon>Betaproteobacteria</taxon>
        <taxon>Burkholderiales</taxon>
        <taxon>Comamonadaceae</taxon>
        <taxon>Ramlibacter</taxon>
    </lineage>
</organism>
<dbReference type="PROSITE" id="PS51318">
    <property type="entry name" value="TAT"/>
    <property type="match status" value="1"/>
</dbReference>
<dbReference type="InterPro" id="IPR042100">
    <property type="entry name" value="Bug_dom1"/>
</dbReference>
<dbReference type="PANTHER" id="PTHR42928">
    <property type="entry name" value="TRICARBOXYLATE-BINDING PROTEIN"/>
    <property type="match status" value="1"/>
</dbReference>
<dbReference type="Gene3D" id="3.40.190.10">
    <property type="entry name" value="Periplasmic binding protein-like II"/>
    <property type="match status" value="1"/>
</dbReference>
<sequence>MNDVSRRGFVSTSLGTALAGWLGSSQAQMEQTGKLLVGYPAGGSLDVTARQLAEAWRKRGRLFIVDNRAGAGGRIANSMLKKERADGNTLLVTHNSALTIYPFVYKRQMYDVIADFMPVSPIVSATLAFAVSSAVPAERVKTLDDYVSWVRANPGASSYASPAAGSSAHLLGFQLSQSYSLNLQHVPYRGSAPAMQDLLGGQVPAYFGQVPDFIPYLQKGSIRVLGVAGEKRSRFMPGIPTFAEQGQPSLRHAEVYGVFAPPGTPDATIKKLHSAVVEASADAQLRSAFDQLGLEVVTSTPSQYAAALRQERDSWEPVVRASGFHLDD</sequence>
<dbReference type="Gene3D" id="3.40.190.150">
    <property type="entry name" value="Bordetella uptake gene, domain 1"/>
    <property type="match status" value="1"/>
</dbReference>
<evidence type="ECO:0008006" key="4">
    <source>
        <dbReference type="Google" id="ProtNLM"/>
    </source>
</evidence>
<dbReference type="PIRSF" id="PIRSF017082">
    <property type="entry name" value="YflP"/>
    <property type="match status" value="1"/>
</dbReference>
<dbReference type="EMBL" id="JAEQND010000001">
    <property type="protein sequence ID" value="MBL0424044.1"/>
    <property type="molecule type" value="Genomic_DNA"/>
</dbReference>
<evidence type="ECO:0000313" key="2">
    <source>
        <dbReference type="EMBL" id="MBL0424044.1"/>
    </source>
</evidence>
<evidence type="ECO:0000313" key="3">
    <source>
        <dbReference type="Proteomes" id="UP000622707"/>
    </source>
</evidence>